<keyword evidence="2" id="KW-1185">Reference proteome</keyword>
<dbReference type="EMBL" id="JADGJD010000739">
    <property type="protein sequence ID" value="KAJ3048783.1"/>
    <property type="molecule type" value="Genomic_DNA"/>
</dbReference>
<dbReference type="AlphaFoldDB" id="A0AAD5S9J1"/>
<name>A0AAD5S9J1_9FUNG</name>
<evidence type="ECO:0000313" key="2">
    <source>
        <dbReference type="Proteomes" id="UP001212841"/>
    </source>
</evidence>
<comment type="caution">
    <text evidence="1">The sequence shown here is derived from an EMBL/GenBank/DDBJ whole genome shotgun (WGS) entry which is preliminary data.</text>
</comment>
<proteinExistence type="predicted"/>
<organism evidence="1 2">
    <name type="scientific">Rhizophlyctis rosea</name>
    <dbReference type="NCBI Taxonomy" id="64517"/>
    <lineage>
        <taxon>Eukaryota</taxon>
        <taxon>Fungi</taxon>
        <taxon>Fungi incertae sedis</taxon>
        <taxon>Chytridiomycota</taxon>
        <taxon>Chytridiomycota incertae sedis</taxon>
        <taxon>Chytridiomycetes</taxon>
        <taxon>Rhizophlyctidales</taxon>
        <taxon>Rhizophlyctidaceae</taxon>
        <taxon>Rhizophlyctis</taxon>
    </lineage>
</organism>
<gene>
    <name evidence="1" type="ORF">HK097_010209</name>
</gene>
<accession>A0AAD5S9J1</accession>
<dbReference type="Proteomes" id="UP001212841">
    <property type="component" value="Unassembled WGS sequence"/>
</dbReference>
<sequence length="594" mass="64874">MARYIAFANYQVQLILTVVELIFVSTIQSCVTSILAWRGFYDVKTILEAGGMSRYIRSSALGAGRGWTVIVALLVVQGGRFIDTLLWKVATADVQVTLPITITGNGTNLVQSSSTNNAYYGSSVTDWDPNARLASIIVGDFGNGTYRVDDGDVRVPAFNTTTMTVSAARGRYWDIRFSLGDYELRDALFGNLTLLSTHGNIHQLRSNVCGTVDQYTCFREGLREMSAIGSNDISYALVDGEWIALGEGPRRPWAGLLRPRLITGVHDTSQYRIMAYLRPDGSGLMVEMSKRSFNFAHTCASTDNSTCLSSVAMFDTELASFLLSAIPTSDSNVVHAMTVSSSGDKPALLCRMEKSSGDQAGGPMRLSGECLLWSVSMVDMRHSVPLTGPLNWEVMIYYGIDLRDTDGERNLLEQEGMTNPRAALVRGLGSSINVEYVGNGTALSGGNRNTRDIRAAARLSAKGTYQKLHTQLDILYVACAVVPSLLLHALSTFYLRTSSKKVFRQTLSQTIVGSIEEGMAKRPKEIYSVVREDGREVVCVGKDGLRLKPEKGGKNNLGAEDLLAVEVNGGRFVEGWLVEKGRREDLSRSGTYGE</sequence>
<reference evidence="1" key="1">
    <citation type="submission" date="2020-05" db="EMBL/GenBank/DDBJ databases">
        <title>Phylogenomic resolution of chytrid fungi.</title>
        <authorList>
            <person name="Stajich J.E."/>
            <person name="Amses K."/>
            <person name="Simmons R."/>
            <person name="Seto K."/>
            <person name="Myers J."/>
            <person name="Bonds A."/>
            <person name="Quandt C.A."/>
            <person name="Barry K."/>
            <person name="Liu P."/>
            <person name="Grigoriev I."/>
            <person name="Longcore J.E."/>
            <person name="James T.Y."/>
        </authorList>
    </citation>
    <scope>NUCLEOTIDE SEQUENCE</scope>
    <source>
        <strain evidence="1">JEL0318</strain>
    </source>
</reference>
<protein>
    <submittedName>
        <fullName evidence="1">Uncharacterized protein</fullName>
    </submittedName>
</protein>
<evidence type="ECO:0000313" key="1">
    <source>
        <dbReference type="EMBL" id="KAJ3048783.1"/>
    </source>
</evidence>